<evidence type="ECO:0000313" key="8">
    <source>
        <dbReference type="EMBL" id="GJQ15725.1"/>
    </source>
</evidence>
<dbReference type="GO" id="GO:0046943">
    <property type="term" value="F:carboxylic acid transmembrane transporter activity"/>
    <property type="evidence" value="ECO:0007669"/>
    <property type="project" value="TreeGrafter"/>
</dbReference>
<dbReference type="Pfam" id="PF00083">
    <property type="entry name" value="Sugar_tr"/>
    <property type="match status" value="1"/>
</dbReference>
<name>A0A9C7Q490_9RHOD</name>
<feature type="region of interest" description="Disordered" evidence="5">
    <location>
        <begin position="601"/>
        <end position="648"/>
    </location>
</feature>
<dbReference type="Gene3D" id="1.20.1250.20">
    <property type="entry name" value="MFS general substrate transporter like domains"/>
    <property type="match status" value="1"/>
</dbReference>
<keyword evidence="9" id="KW-1185">Reference proteome</keyword>
<keyword evidence="3 6" id="KW-1133">Transmembrane helix</keyword>
<dbReference type="OrthoDB" id="433512at2759"/>
<dbReference type="PANTHER" id="PTHR23508:SF10">
    <property type="entry name" value="CARBOXYLIC ACID TRANSPORTER PROTEIN HOMOLOG"/>
    <property type="match status" value="1"/>
</dbReference>
<dbReference type="EMBL" id="BQMJ01000073">
    <property type="protein sequence ID" value="GJQ15725.1"/>
    <property type="molecule type" value="Genomic_DNA"/>
</dbReference>
<dbReference type="InterPro" id="IPR005829">
    <property type="entry name" value="Sugar_transporter_CS"/>
</dbReference>
<gene>
    <name evidence="8" type="ORF">GpartN1_g7516.t1</name>
</gene>
<protein>
    <recommendedName>
        <fullName evidence="7">Major facilitator superfamily (MFS) profile domain-containing protein</fullName>
    </recommendedName>
</protein>
<feature type="transmembrane region" description="Helical" evidence="6">
    <location>
        <begin position="304"/>
        <end position="329"/>
    </location>
</feature>
<comment type="subcellular location">
    <subcellularLocation>
        <location evidence="1">Membrane</location>
        <topology evidence="1">Multi-pass membrane protein</topology>
    </subcellularLocation>
</comment>
<dbReference type="PROSITE" id="PS00216">
    <property type="entry name" value="SUGAR_TRANSPORT_1"/>
    <property type="match status" value="1"/>
</dbReference>
<feature type="transmembrane region" description="Helical" evidence="6">
    <location>
        <begin position="77"/>
        <end position="101"/>
    </location>
</feature>
<dbReference type="InterPro" id="IPR005828">
    <property type="entry name" value="MFS_sugar_transport-like"/>
</dbReference>
<comment type="caution">
    <text evidence="8">The sequence shown here is derived from an EMBL/GenBank/DDBJ whole genome shotgun (WGS) entry which is preliminary data.</text>
</comment>
<keyword evidence="4 6" id="KW-0472">Membrane</keyword>
<evidence type="ECO:0000256" key="2">
    <source>
        <dbReference type="ARBA" id="ARBA00022692"/>
    </source>
</evidence>
<dbReference type="AlphaFoldDB" id="A0A9C7Q490"/>
<evidence type="ECO:0000256" key="1">
    <source>
        <dbReference type="ARBA" id="ARBA00004141"/>
    </source>
</evidence>
<evidence type="ECO:0000256" key="4">
    <source>
        <dbReference type="ARBA" id="ARBA00023136"/>
    </source>
</evidence>
<reference evidence="8" key="2">
    <citation type="submission" date="2022-01" db="EMBL/GenBank/DDBJ databases">
        <authorList>
            <person name="Hirooka S."/>
            <person name="Miyagishima S.Y."/>
        </authorList>
    </citation>
    <scope>NUCLEOTIDE SEQUENCE</scope>
    <source>
        <strain evidence="8">NBRC 102759</strain>
    </source>
</reference>
<feature type="transmembrane region" description="Helical" evidence="6">
    <location>
        <begin position="226"/>
        <end position="247"/>
    </location>
</feature>
<keyword evidence="2 6" id="KW-0812">Transmembrane</keyword>
<dbReference type="Proteomes" id="UP001061958">
    <property type="component" value="Unassembled WGS sequence"/>
</dbReference>
<feature type="transmembrane region" description="Helical" evidence="6">
    <location>
        <begin position="350"/>
        <end position="368"/>
    </location>
</feature>
<feature type="compositionally biased region" description="Basic and acidic residues" evidence="5">
    <location>
        <begin position="601"/>
        <end position="610"/>
    </location>
</feature>
<dbReference type="InterPro" id="IPR020846">
    <property type="entry name" value="MFS_dom"/>
</dbReference>
<accession>A0A9C7Q490</accession>
<feature type="transmembrane region" description="Helical" evidence="6">
    <location>
        <begin position="177"/>
        <end position="202"/>
    </location>
</feature>
<feature type="transmembrane region" description="Helical" evidence="6">
    <location>
        <begin position="39"/>
        <end position="65"/>
    </location>
</feature>
<dbReference type="InterPro" id="IPR036259">
    <property type="entry name" value="MFS_trans_sf"/>
</dbReference>
<feature type="transmembrane region" description="Helical" evidence="6">
    <location>
        <begin position="268"/>
        <end position="292"/>
    </location>
</feature>
<feature type="compositionally biased region" description="Polar residues" evidence="5">
    <location>
        <begin position="629"/>
        <end position="640"/>
    </location>
</feature>
<sequence length="648" mass="72581">MADPIVDIAPDQIYRTSQEFENSQPEDGKQQLDKSYLRFNAIGTALGFLVNGYMYQVGAILLTLYTDVYHTVNDSSFLQSALSTSVLYGVLFGLIIFGFIADIVGRKAGLIMCSSLVILGSVISVAANGATTDGMFWMIIIGRAVVGLGMGGEYTCNVPNVMEDSEDVSRKNRGRRVSLLVMFMEVVGNNTPSVLQLILVAAACRNVYIDTAAKTGVVLPNCHPQVVWRLSYGLGLIPCVIVLAIRVRMRDSAMFEADAKLRKKSYDLLDLYVILRHFSSRMMGTVFMWFFIDWINYSQGNFGGVILSSIIGASLFKIAWIGLSQGVVLQTGPLISSLVVDRLGRRRTEMLGWFWLASTQLITAGVYLKLAKHAVGYVIWTTFVFIFQYFVFIPVYLVPAEVYPTRIRATMYGWSSAMGKVGGIVGTTVFPYMWRGFSPDHSEIGYGGLIGLRRVQWFYAGLEYLGFILAVLFVPEYSNVGLRGEDKRYLELRTRYAARLAKKYGVLPAHADDQEATRLGRYSVWNLIGRKLSGTRESYEQAKMEYIRMLLSRCSLETSEQVDYYANAPIYYDDRTLISHWYRRWTMGKEAAEEYIRQARSLGESEDHQVSQDSGDSVADPLKDETAKEQATTGAISSHTLLDDSHKP</sequence>
<evidence type="ECO:0000256" key="6">
    <source>
        <dbReference type="SAM" id="Phobius"/>
    </source>
</evidence>
<dbReference type="GO" id="GO:0005886">
    <property type="term" value="C:plasma membrane"/>
    <property type="evidence" value="ECO:0007669"/>
    <property type="project" value="TreeGrafter"/>
</dbReference>
<dbReference type="PROSITE" id="PS50850">
    <property type="entry name" value="MFS"/>
    <property type="match status" value="1"/>
</dbReference>
<proteinExistence type="predicted"/>
<reference evidence="8" key="1">
    <citation type="journal article" date="2022" name="Proc. Natl. Acad. Sci. U.S.A.">
        <title>Life cycle and functional genomics of the unicellular red alga Galdieria for elucidating algal and plant evolution and industrial use.</title>
        <authorList>
            <person name="Hirooka S."/>
            <person name="Itabashi T."/>
            <person name="Ichinose T.M."/>
            <person name="Onuma R."/>
            <person name="Fujiwara T."/>
            <person name="Yamashita S."/>
            <person name="Jong L.W."/>
            <person name="Tomita R."/>
            <person name="Iwane A.H."/>
            <person name="Miyagishima S.Y."/>
        </authorList>
    </citation>
    <scope>NUCLEOTIDE SEQUENCE</scope>
    <source>
        <strain evidence="8">NBRC 102759</strain>
    </source>
</reference>
<evidence type="ECO:0000259" key="7">
    <source>
        <dbReference type="PROSITE" id="PS50850"/>
    </source>
</evidence>
<evidence type="ECO:0000256" key="3">
    <source>
        <dbReference type="ARBA" id="ARBA00022989"/>
    </source>
</evidence>
<feature type="transmembrane region" description="Helical" evidence="6">
    <location>
        <begin position="454"/>
        <end position="474"/>
    </location>
</feature>
<dbReference type="SUPFAM" id="SSF103473">
    <property type="entry name" value="MFS general substrate transporter"/>
    <property type="match status" value="1"/>
</dbReference>
<evidence type="ECO:0000313" key="9">
    <source>
        <dbReference type="Proteomes" id="UP001061958"/>
    </source>
</evidence>
<feature type="transmembrane region" description="Helical" evidence="6">
    <location>
        <begin position="374"/>
        <end position="399"/>
    </location>
</feature>
<evidence type="ECO:0000256" key="5">
    <source>
        <dbReference type="SAM" id="MobiDB-lite"/>
    </source>
</evidence>
<feature type="transmembrane region" description="Helical" evidence="6">
    <location>
        <begin position="108"/>
        <end position="129"/>
    </location>
</feature>
<organism evidence="8 9">
    <name type="scientific">Galdieria partita</name>
    <dbReference type="NCBI Taxonomy" id="83374"/>
    <lineage>
        <taxon>Eukaryota</taxon>
        <taxon>Rhodophyta</taxon>
        <taxon>Bangiophyceae</taxon>
        <taxon>Galdieriales</taxon>
        <taxon>Galdieriaceae</taxon>
        <taxon>Galdieria</taxon>
    </lineage>
</organism>
<feature type="transmembrane region" description="Helical" evidence="6">
    <location>
        <begin position="135"/>
        <end position="156"/>
    </location>
</feature>
<feature type="domain" description="Major facilitator superfamily (MFS) profile" evidence="7">
    <location>
        <begin position="40"/>
        <end position="478"/>
    </location>
</feature>
<dbReference type="PANTHER" id="PTHR23508">
    <property type="entry name" value="CARBOXYLIC ACID TRANSPORTER PROTEIN HOMOLOG"/>
    <property type="match status" value="1"/>
</dbReference>
<feature type="transmembrane region" description="Helical" evidence="6">
    <location>
        <begin position="411"/>
        <end position="434"/>
    </location>
</feature>